<keyword evidence="3" id="KW-0547">Nucleotide-binding</keyword>
<name>A0AAD9JII6_9ANNE</name>
<dbReference type="EMBL" id="JAODUP010000283">
    <property type="protein sequence ID" value="KAK2153843.1"/>
    <property type="molecule type" value="Genomic_DNA"/>
</dbReference>
<dbReference type="PANTHER" id="PTHR24056:SF246">
    <property type="entry name" value="ECDYSONE-INDUCED PROTEIN 63E, ISOFORM N"/>
    <property type="match status" value="1"/>
</dbReference>
<proteinExistence type="predicted"/>
<dbReference type="InterPro" id="IPR011009">
    <property type="entry name" value="Kinase-like_dom_sf"/>
</dbReference>
<evidence type="ECO:0000256" key="3">
    <source>
        <dbReference type="ARBA" id="ARBA00022741"/>
    </source>
</evidence>
<reference evidence="6" key="1">
    <citation type="journal article" date="2023" name="Mol. Biol. Evol.">
        <title>Third-Generation Sequencing Reveals the Adaptive Role of the Epigenome in Three Deep-Sea Polychaetes.</title>
        <authorList>
            <person name="Perez M."/>
            <person name="Aroh O."/>
            <person name="Sun Y."/>
            <person name="Lan Y."/>
            <person name="Juniper S.K."/>
            <person name="Young C.R."/>
            <person name="Angers B."/>
            <person name="Qian P.Y."/>
        </authorList>
    </citation>
    <scope>NUCLEOTIDE SEQUENCE</scope>
    <source>
        <strain evidence="6">P08H-3</strain>
    </source>
</reference>
<dbReference type="InterPro" id="IPR050108">
    <property type="entry name" value="CDK"/>
</dbReference>
<keyword evidence="7" id="KW-1185">Reference proteome</keyword>
<comment type="caution">
    <text evidence="6">The sequence shown here is derived from an EMBL/GenBank/DDBJ whole genome shotgun (WGS) entry which is preliminary data.</text>
</comment>
<keyword evidence="2" id="KW-0808">Transferase</keyword>
<evidence type="ECO:0000313" key="6">
    <source>
        <dbReference type="EMBL" id="KAK2153843.1"/>
    </source>
</evidence>
<dbReference type="SUPFAM" id="SSF56112">
    <property type="entry name" value="Protein kinase-like (PK-like)"/>
    <property type="match status" value="1"/>
</dbReference>
<accession>A0AAD9JII6</accession>
<dbReference type="Gene3D" id="1.10.510.10">
    <property type="entry name" value="Transferase(Phosphotransferase) domain 1"/>
    <property type="match status" value="1"/>
</dbReference>
<dbReference type="GO" id="GO:0005524">
    <property type="term" value="F:ATP binding"/>
    <property type="evidence" value="ECO:0007669"/>
    <property type="project" value="UniProtKB-KW"/>
</dbReference>
<sequence>MVSGVATFPGMKDTWDQLDRIWRVLGTPTEDVWPGVTSYPHYCREKFGLYLPQSMSRVIPKLAHIPYAETLAQELLQLQPKKRICAQNALHHKYFSDLPMSIHDIDSNTSIFDIPGIKLAPEMDEFLRTRICTNPHMKNKVL</sequence>
<keyword evidence="4" id="KW-0418">Kinase</keyword>
<organism evidence="6 7">
    <name type="scientific">Paralvinella palmiformis</name>
    <dbReference type="NCBI Taxonomy" id="53620"/>
    <lineage>
        <taxon>Eukaryota</taxon>
        <taxon>Metazoa</taxon>
        <taxon>Spiralia</taxon>
        <taxon>Lophotrochozoa</taxon>
        <taxon>Annelida</taxon>
        <taxon>Polychaeta</taxon>
        <taxon>Sedentaria</taxon>
        <taxon>Canalipalpata</taxon>
        <taxon>Terebellida</taxon>
        <taxon>Terebelliformia</taxon>
        <taxon>Alvinellidae</taxon>
        <taxon>Paralvinella</taxon>
    </lineage>
</organism>
<evidence type="ECO:0000256" key="4">
    <source>
        <dbReference type="ARBA" id="ARBA00022777"/>
    </source>
</evidence>
<dbReference type="AlphaFoldDB" id="A0AAD9JII6"/>
<dbReference type="PANTHER" id="PTHR24056">
    <property type="entry name" value="CELL DIVISION PROTEIN KINASE"/>
    <property type="match status" value="1"/>
</dbReference>
<gene>
    <name evidence="6" type="ORF">LSH36_283g01003</name>
</gene>
<dbReference type="GO" id="GO:0004693">
    <property type="term" value="F:cyclin-dependent protein serine/threonine kinase activity"/>
    <property type="evidence" value="ECO:0007669"/>
    <property type="project" value="TreeGrafter"/>
</dbReference>
<dbReference type="GO" id="GO:0005634">
    <property type="term" value="C:nucleus"/>
    <property type="evidence" value="ECO:0007669"/>
    <property type="project" value="TreeGrafter"/>
</dbReference>
<evidence type="ECO:0000256" key="5">
    <source>
        <dbReference type="ARBA" id="ARBA00022840"/>
    </source>
</evidence>
<dbReference type="Proteomes" id="UP001208570">
    <property type="component" value="Unassembled WGS sequence"/>
</dbReference>
<evidence type="ECO:0000256" key="1">
    <source>
        <dbReference type="ARBA" id="ARBA00022527"/>
    </source>
</evidence>
<keyword evidence="1" id="KW-0723">Serine/threonine-protein kinase</keyword>
<dbReference type="GO" id="GO:0005737">
    <property type="term" value="C:cytoplasm"/>
    <property type="evidence" value="ECO:0007669"/>
    <property type="project" value="TreeGrafter"/>
</dbReference>
<keyword evidence="5" id="KW-0067">ATP-binding</keyword>
<evidence type="ECO:0000313" key="7">
    <source>
        <dbReference type="Proteomes" id="UP001208570"/>
    </source>
</evidence>
<protein>
    <submittedName>
        <fullName evidence="6">Uncharacterized protein</fullName>
    </submittedName>
</protein>
<evidence type="ECO:0000256" key="2">
    <source>
        <dbReference type="ARBA" id="ARBA00022679"/>
    </source>
</evidence>